<sequence>MTATELFLFILSTFRLTRLIMYDSITVFLRKPFHEIVEETLPDGTVQSFLCVKGSGLRRWVGELLSCYWCTGIWCAAILYIGNMLYPIIFHPLLVILAIAGGASFMEWAMEKFDS</sequence>
<comment type="caution">
    <text evidence="2">The sequence shown here is derived from an EMBL/GenBank/DDBJ whole genome shotgun (WGS) entry which is preliminary data.</text>
</comment>
<keyword evidence="1" id="KW-1133">Transmembrane helix</keyword>
<dbReference type="EMBL" id="LXMA01000038">
    <property type="protein sequence ID" value="OAT71936.1"/>
    <property type="molecule type" value="Genomic_DNA"/>
</dbReference>
<dbReference type="InterPro" id="IPR010773">
    <property type="entry name" value="Mycophage_PG1_Gp7"/>
</dbReference>
<dbReference type="AlphaFoldDB" id="A0A1B7KPC2"/>
<feature type="transmembrane region" description="Helical" evidence="1">
    <location>
        <begin position="60"/>
        <end position="82"/>
    </location>
</feature>
<evidence type="ECO:0000313" key="2">
    <source>
        <dbReference type="EMBL" id="OAT71936.1"/>
    </source>
</evidence>
<evidence type="ECO:0000256" key="1">
    <source>
        <dbReference type="SAM" id="Phobius"/>
    </source>
</evidence>
<dbReference type="Pfam" id="PF07098">
    <property type="entry name" value="DUF1360"/>
    <property type="match status" value="1"/>
</dbReference>
<proteinExistence type="predicted"/>
<gene>
    <name evidence="2" type="ORF">A7K69_11050</name>
</gene>
<dbReference type="OrthoDB" id="4722315at2"/>
<name>A0A1B7KPC2_PARTM</name>
<dbReference type="Proteomes" id="UP000078290">
    <property type="component" value="Unassembled WGS sequence"/>
</dbReference>
<feature type="transmembrane region" description="Helical" evidence="1">
    <location>
        <begin position="88"/>
        <end position="109"/>
    </location>
</feature>
<accession>A0A1B7KPC2</accession>
<keyword evidence="1" id="KW-0812">Transmembrane</keyword>
<evidence type="ECO:0000313" key="3">
    <source>
        <dbReference type="Proteomes" id="UP000078290"/>
    </source>
</evidence>
<organism evidence="2 3">
    <name type="scientific">Parageobacillus thermoglucosidasius</name>
    <name type="common">Geobacillus thermoglucosidasius</name>
    <dbReference type="NCBI Taxonomy" id="1426"/>
    <lineage>
        <taxon>Bacteria</taxon>
        <taxon>Bacillati</taxon>
        <taxon>Bacillota</taxon>
        <taxon>Bacilli</taxon>
        <taxon>Bacillales</taxon>
        <taxon>Anoxybacillaceae</taxon>
        <taxon>Parageobacillus</taxon>
    </lineage>
</organism>
<dbReference type="RefSeq" id="WP_064552441.1">
    <property type="nucleotide sequence ID" value="NZ_LXMA01000038.1"/>
</dbReference>
<reference evidence="3" key="1">
    <citation type="submission" date="2016-05" db="EMBL/GenBank/DDBJ databases">
        <authorList>
            <person name="Wang W."/>
            <person name="Zhu L."/>
        </authorList>
    </citation>
    <scope>NUCLEOTIDE SEQUENCE [LARGE SCALE GENOMIC DNA]</scope>
    <source>
        <strain evidence="3">W-2</strain>
    </source>
</reference>
<protein>
    <submittedName>
        <fullName evidence="2">Sporulation protein</fullName>
    </submittedName>
</protein>
<keyword evidence="1" id="KW-0472">Membrane</keyword>